<dbReference type="InterPro" id="IPR035906">
    <property type="entry name" value="MetI-like_sf"/>
</dbReference>
<evidence type="ECO:0000256" key="5">
    <source>
        <dbReference type="ARBA" id="ARBA00022989"/>
    </source>
</evidence>
<feature type="transmembrane region" description="Helical" evidence="7">
    <location>
        <begin position="147"/>
        <end position="170"/>
    </location>
</feature>
<evidence type="ECO:0000256" key="7">
    <source>
        <dbReference type="RuleBase" id="RU363032"/>
    </source>
</evidence>
<sequence length="285" mass="31516">MNTPPSQQTLAILRRLAQLPGWTILLAWTAAVLLPLYILIVSCFKTTAEIYDNRLGLPQSWAFDNFVRAWTRADLGHNFINSLIVTGGAVVLTIIVSAMAAYPLSRYRLGWNGIMLGLFLSGIMLPIRLASVELFTLMRSLGLLDSLTGLILVYSAIRIPFAVFIFANFMRVLPSELDEAARMDGAGETRILFQIVLPMVKPAVSIVAIFSAIAVWNDFFFPLIFIFDDRYKTVPLAISVFVGQFRTDWGLVFASLAISMAPILIMYCLLARQIREGVGAGGGMK</sequence>
<evidence type="ECO:0000313" key="9">
    <source>
        <dbReference type="EMBL" id="CDX44489.1"/>
    </source>
</evidence>
<reference evidence="9 10" key="1">
    <citation type="submission" date="2014-08" db="EMBL/GenBank/DDBJ databases">
        <authorList>
            <person name="Moulin Lionel"/>
        </authorList>
    </citation>
    <scope>NUCLEOTIDE SEQUENCE [LARGE SCALE GENOMIC DNA]</scope>
</reference>
<gene>
    <name evidence="9" type="ORF">MPLDJ20_60621</name>
</gene>
<dbReference type="Pfam" id="PF00528">
    <property type="entry name" value="BPD_transp_1"/>
    <property type="match status" value="1"/>
</dbReference>
<evidence type="ECO:0000256" key="1">
    <source>
        <dbReference type="ARBA" id="ARBA00004651"/>
    </source>
</evidence>
<evidence type="ECO:0000313" key="10">
    <source>
        <dbReference type="Proteomes" id="UP000046373"/>
    </source>
</evidence>
<dbReference type="PANTHER" id="PTHR43744">
    <property type="entry name" value="ABC TRANSPORTER PERMEASE PROTEIN MG189-RELATED-RELATED"/>
    <property type="match status" value="1"/>
</dbReference>
<dbReference type="Gene3D" id="1.10.3720.10">
    <property type="entry name" value="MetI-like"/>
    <property type="match status" value="1"/>
</dbReference>
<evidence type="ECO:0000256" key="2">
    <source>
        <dbReference type="ARBA" id="ARBA00022448"/>
    </source>
</evidence>
<dbReference type="PROSITE" id="PS50928">
    <property type="entry name" value="ABC_TM1"/>
    <property type="match status" value="1"/>
</dbReference>
<dbReference type="AlphaFoldDB" id="A0A090FKU0"/>
<keyword evidence="6 7" id="KW-0472">Membrane</keyword>
<feature type="transmembrane region" description="Helical" evidence="7">
    <location>
        <begin position="21"/>
        <end position="40"/>
    </location>
</feature>
<feature type="transmembrane region" description="Helical" evidence="7">
    <location>
        <begin position="109"/>
        <end position="127"/>
    </location>
</feature>
<dbReference type="CDD" id="cd06261">
    <property type="entry name" value="TM_PBP2"/>
    <property type="match status" value="1"/>
</dbReference>
<dbReference type="GeneID" id="31893125"/>
<feature type="domain" description="ABC transmembrane type-1" evidence="8">
    <location>
        <begin position="79"/>
        <end position="270"/>
    </location>
</feature>
<feature type="transmembrane region" description="Helical" evidence="7">
    <location>
        <begin position="249"/>
        <end position="270"/>
    </location>
</feature>
<protein>
    <submittedName>
        <fullName evidence="9">Binding-protein-dependent transport systems inner membrane component</fullName>
    </submittedName>
</protein>
<dbReference type="InterPro" id="IPR000515">
    <property type="entry name" value="MetI-like"/>
</dbReference>
<dbReference type="PANTHER" id="PTHR43744:SF12">
    <property type="entry name" value="ABC TRANSPORTER PERMEASE PROTEIN MG189-RELATED"/>
    <property type="match status" value="1"/>
</dbReference>
<name>A0A090FKU0_MESPL</name>
<keyword evidence="2 7" id="KW-0813">Transport</keyword>
<keyword evidence="5 7" id="KW-1133">Transmembrane helix</keyword>
<feature type="transmembrane region" description="Helical" evidence="7">
    <location>
        <begin position="191"/>
        <end position="216"/>
    </location>
</feature>
<dbReference type="GO" id="GO:0005886">
    <property type="term" value="C:plasma membrane"/>
    <property type="evidence" value="ECO:0007669"/>
    <property type="project" value="UniProtKB-SubCell"/>
</dbReference>
<comment type="subcellular location">
    <subcellularLocation>
        <location evidence="1 7">Cell membrane</location>
        <topology evidence="1 7">Multi-pass membrane protein</topology>
    </subcellularLocation>
</comment>
<dbReference type="EMBL" id="CCNB01000043">
    <property type="protein sequence ID" value="CDX44489.1"/>
    <property type="molecule type" value="Genomic_DNA"/>
</dbReference>
<evidence type="ECO:0000259" key="8">
    <source>
        <dbReference type="PROSITE" id="PS50928"/>
    </source>
</evidence>
<dbReference type="GO" id="GO:0055085">
    <property type="term" value="P:transmembrane transport"/>
    <property type="evidence" value="ECO:0007669"/>
    <property type="project" value="InterPro"/>
</dbReference>
<organism evidence="9 10">
    <name type="scientific">Mesorhizobium plurifarium</name>
    <dbReference type="NCBI Taxonomy" id="69974"/>
    <lineage>
        <taxon>Bacteria</taxon>
        <taxon>Pseudomonadati</taxon>
        <taxon>Pseudomonadota</taxon>
        <taxon>Alphaproteobacteria</taxon>
        <taxon>Hyphomicrobiales</taxon>
        <taxon>Phyllobacteriaceae</taxon>
        <taxon>Mesorhizobium</taxon>
    </lineage>
</organism>
<evidence type="ECO:0000256" key="4">
    <source>
        <dbReference type="ARBA" id="ARBA00022692"/>
    </source>
</evidence>
<keyword evidence="4 7" id="KW-0812">Transmembrane</keyword>
<feature type="transmembrane region" description="Helical" evidence="7">
    <location>
        <begin position="79"/>
        <end position="102"/>
    </location>
</feature>
<accession>A0A090FKU0</accession>
<evidence type="ECO:0000256" key="3">
    <source>
        <dbReference type="ARBA" id="ARBA00022475"/>
    </source>
</evidence>
<dbReference type="SUPFAM" id="SSF161098">
    <property type="entry name" value="MetI-like"/>
    <property type="match status" value="1"/>
</dbReference>
<evidence type="ECO:0000256" key="6">
    <source>
        <dbReference type="ARBA" id="ARBA00023136"/>
    </source>
</evidence>
<comment type="similarity">
    <text evidence="7">Belongs to the binding-protein-dependent transport system permease family.</text>
</comment>
<proteinExistence type="inferred from homology"/>
<keyword evidence="3" id="KW-1003">Cell membrane</keyword>
<dbReference type="Proteomes" id="UP000046373">
    <property type="component" value="Unassembled WGS sequence"/>
</dbReference>